<evidence type="ECO:0000313" key="1">
    <source>
        <dbReference type="EMBL" id="RDB30411.1"/>
    </source>
</evidence>
<gene>
    <name evidence="1" type="ORF">Hypma_007095</name>
</gene>
<name>A0A369K723_HYPMA</name>
<accession>A0A369K723</accession>
<protein>
    <submittedName>
        <fullName evidence="1">Uncharacterized protein</fullName>
    </submittedName>
</protein>
<keyword evidence="2" id="KW-1185">Reference proteome</keyword>
<evidence type="ECO:0000313" key="2">
    <source>
        <dbReference type="Proteomes" id="UP000076154"/>
    </source>
</evidence>
<comment type="caution">
    <text evidence="1">The sequence shown here is derived from an EMBL/GenBank/DDBJ whole genome shotgun (WGS) entry which is preliminary data.</text>
</comment>
<organism evidence="1 2">
    <name type="scientific">Hypsizygus marmoreus</name>
    <name type="common">White beech mushroom</name>
    <name type="synonym">Agaricus marmoreus</name>
    <dbReference type="NCBI Taxonomy" id="39966"/>
    <lineage>
        <taxon>Eukaryota</taxon>
        <taxon>Fungi</taxon>
        <taxon>Dikarya</taxon>
        <taxon>Basidiomycota</taxon>
        <taxon>Agaricomycotina</taxon>
        <taxon>Agaricomycetes</taxon>
        <taxon>Agaricomycetidae</taxon>
        <taxon>Agaricales</taxon>
        <taxon>Tricholomatineae</taxon>
        <taxon>Lyophyllaceae</taxon>
        <taxon>Hypsizygus</taxon>
    </lineage>
</organism>
<dbReference type="AlphaFoldDB" id="A0A369K723"/>
<dbReference type="EMBL" id="LUEZ02000005">
    <property type="protein sequence ID" value="RDB30411.1"/>
    <property type="molecule type" value="Genomic_DNA"/>
</dbReference>
<sequence length="76" mass="8569">MPQCTTTVVIVLPTVSAIPYHQKAPSELYRAQNCQLASPISVPMSRQEFPPQLHPPIRETSNKRTFSAMHLQQNIL</sequence>
<dbReference type="InParanoid" id="A0A369K723"/>
<reference evidence="1" key="1">
    <citation type="submission" date="2018-04" db="EMBL/GenBank/DDBJ databases">
        <title>Whole genome sequencing of Hypsizygus marmoreus.</title>
        <authorList>
            <person name="Choi I.-G."/>
            <person name="Min B."/>
            <person name="Kim J.-G."/>
            <person name="Kim S."/>
            <person name="Oh Y.-L."/>
            <person name="Kong W.-S."/>
            <person name="Park H."/>
            <person name="Jeong J."/>
            <person name="Song E.-S."/>
        </authorList>
    </citation>
    <scope>NUCLEOTIDE SEQUENCE [LARGE SCALE GENOMIC DNA]</scope>
    <source>
        <strain evidence="1">51987-8</strain>
    </source>
</reference>
<dbReference type="Proteomes" id="UP000076154">
    <property type="component" value="Unassembled WGS sequence"/>
</dbReference>
<proteinExistence type="predicted"/>